<keyword evidence="3" id="KW-1185">Reference proteome</keyword>
<accession>A0A0J1K3G8</accession>
<dbReference type="STRING" id="1195763.ABT56_01770"/>
<dbReference type="EMBL" id="LDOT01000002">
    <property type="protein sequence ID" value="KLV08957.1"/>
    <property type="molecule type" value="Genomic_DNA"/>
</dbReference>
<organism evidence="2 3">
    <name type="scientific">Photobacterium aquae</name>
    <dbReference type="NCBI Taxonomy" id="1195763"/>
    <lineage>
        <taxon>Bacteria</taxon>
        <taxon>Pseudomonadati</taxon>
        <taxon>Pseudomonadota</taxon>
        <taxon>Gammaproteobacteria</taxon>
        <taxon>Vibrionales</taxon>
        <taxon>Vibrionaceae</taxon>
        <taxon>Photobacterium</taxon>
    </lineage>
</organism>
<keyword evidence="1" id="KW-0472">Membrane</keyword>
<keyword evidence="1" id="KW-1133">Transmembrane helix</keyword>
<keyword evidence="1" id="KW-0812">Transmembrane</keyword>
<comment type="caution">
    <text evidence="2">The sequence shown here is derived from an EMBL/GenBank/DDBJ whole genome shotgun (WGS) entry which is preliminary data.</text>
</comment>
<dbReference type="Proteomes" id="UP000036097">
    <property type="component" value="Unassembled WGS sequence"/>
</dbReference>
<evidence type="ECO:0000256" key="1">
    <source>
        <dbReference type="SAM" id="Phobius"/>
    </source>
</evidence>
<proteinExistence type="predicted"/>
<name>A0A0J1K3G8_9GAMM</name>
<gene>
    <name evidence="2" type="ORF">ABT56_01770</name>
</gene>
<evidence type="ECO:0000313" key="3">
    <source>
        <dbReference type="Proteomes" id="UP000036097"/>
    </source>
</evidence>
<dbReference type="AlphaFoldDB" id="A0A0J1K3G8"/>
<feature type="transmembrane region" description="Helical" evidence="1">
    <location>
        <begin position="6"/>
        <end position="27"/>
    </location>
</feature>
<reference evidence="2 3" key="1">
    <citation type="submission" date="2015-05" db="EMBL/GenBank/DDBJ databases">
        <title>Photobacterium galathea sp. nov.</title>
        <authorList>
            <person name="Machado H."/>
            <person name="Gram L."/>
        </authorList>
    </citation>
    <scope>NUCLEOTIDE SEQUENCE [LARGE SCALE GENOMIC DNA]</scope>
    <source>
        <strain evidence="2 3">CGMCC 1.12159</strain>
    </source>
</reference>
<protein>
    <submittedName>
        <fullName evidence="2">Uncharacterized protein</fullName>
    </submittedName>
</protein>
<dbReference type="PATRIC" id="fig|1195763.3.peg.382"/>
<evidence type="ECO:0000313" key="2">
    <source>
        <dbReference type="EMBL" id="KLV08957.1"/>
    </source>
</evidence>
<sequence length="163" mass="18935">MGLLEDKLWFLTLIMSVPLFLLSLYLLRRITQNASPLTINKDGIYYESIEKAHGVKFIPWSAVSRFKHFNFANFNLLHDEDGDIVGSVRSADRANYIVIYFNDSEFKEKIKCSFCHRLIHGKSVIIDLNWLECKSSDVKNAINIRYIDYLEKEAKKKKRALAA</sequence>